<dbReference type="OrthoDB" id="302395at2759"/>
<dbReference type="Pfam" id="PF01302">
    <property type="entry name" value="CAP_GLY"/>
    <property type="match status" value="1"/>
</dbReference>
<feature type="region of interest" description="Disordered" evidence="2">
    <location>
        <begin position="84"/>
        <end position="136"/>
    </location>
</feature>
<dbReference type="SUPFAM" id="SSF74924">
    <property type="entry name" value="Cap-Gly domain"/>
    <property type="match status" value="1"/>
</dbReference>
<name>I7LZF4_TETTS</name>
<dbReference type="STRING" id="312017.I7LZF4"/>
<feature type="region of interest" description="Disordered" evidence="2">
    <location>
        <begin position="1026"/>
        <end position="1054"/>
    </location>
</feature>
<sequence>MAESAFKVNDRIKLTNNANKDQEGTILYIGQLDGKEGIWIGVELDLPKGSHNGQFNGKQYFQGRDQHCMFVKEKHIQLIQQIKQPTPPKEKQQTEQPPQAEKPVEKKILTKPLGMGVGTKSTASTQGGGTGTTVLGPTAQKLIKNIQEKSATNQSKIPSSSQVQQQSASQSSQGIKQLEEQLSLKDSEINMLKEEIENKEEQLQQFTIRTSDLQNQNDGFLKRISELQDQNKALQEQNKTIQDELKNEQQKHQETNTQLLQSKENYSKLEEELDLLHEALKAAEESEQLVEGLTIQKETLEHKLDELKEQIQQKDLEIKQLKEEKQLADIQLEDAMKGIVIEGQDVSGDSVNSELIKANARLKQAVQLLNDQFELEKIDLLEKIIELESKIENQPQLESKIIDLEAKIQDLEDQIKKKNEDIEELKERLDEQSEAVEMVENLTEQNQVLEDKITDLKKEIKNFKEIKSVNDELFENYDLTIKDLGDQINNLEYQIYEQKRLVQEKEEQIIDQEKNIEKLKQRAKIYKEQSENMKLEASENAVIQNNSEGKQSTNIQKLLESQQELYQEKREIYKQYLQSSIESINTQIESKFKSQAYLSCIPESITEKINSEGIKLLTNIQKLIQKAELLHQELYLYLQRHTDQIVKEENLNIFLWIIQLLEQTNLYIYYLRRFDVSLTNTQDNEELNLLVKNPCNSSFVAGGIFIELVLKHLMEDNISPKVSLDPILTANNKLKEQEIAIKDGLQQLIQSVDIKKNIQLIRVQLISKIFLNKYVNGLNSDILFNTLEKRIYEFSKNLETGVILNNLKLGKLVECNAALQTVFDSIQDEKIGTFFTPVKTELKDQIDEKEETDEQKEEREKVQQFRKVISDVANLLSSLNADADQKIQQGQITKQNDILENNSYWSQIVQQIKQQIDEIEETIESEKKLNEELKGSKQKIIQLEQEIDNLTKIKQTLEQRVVKLQITSEKVTVLEAEKKRFQDKEKSFKEATDIIQKELDNMKKKYKESQEEVKNLKNNPQIIRSSLQKNSQGPLQLKSSLSKNFGDTPKSSSRQSLMYGQFDEDQFDLVKYYETENNILRAKDLKDRIKTLSNESDNLKIFKKLKEKNNNENQISFLQQQLNKATNVHHDGLKILASKQVIDLSSLKDKNVSQKDQNIKEYLNQEHKQIEALKYEAYKICSEVTKKLQKNSNSFKQKIEIAKGELSSKSLKKLGAVLFNQESAEPSSTINLTVSLNDWQKIKEVF</sequence>
<feature type="domain" description="CAP-Gly" evidence="3">
    <location>
        <begin position="30"/>
        <end position="72"/>
    </location>
</feature>
<dbReference type="EMBL" id="GG662466">
    <property type="protein sequence ID" value="EAR83783.2"/>
    <property type="molecule type" value="Genomic_DNA"/>
</dbReference>
<dbReference type="InterPro" id="IPR000938">
    <property type="entry name" value="CAP-Gly_domain"/>
</dbReference>
<evidence type="ECO:0000259" key="3">
    <source>
        <dbReference type="PROSITE" id="PS50245"/>
    </source>
</evidence>
<dbReference type="InParanoid" id="I7LZF4"/>
<feature type="coiled-coil region" evidence="1">
    <location>
        <begin position="909"/>
        <end position="1019"/>
    </location>
</feature>
<dbReference type="PROSITE" id="PS50245">
    <property type="entry name" value="CAP_GLY_2"/>
    <property type="match status" value="1"/>
</dbReference>
<evidence type="ECO:0000313" key="5">
    <source>
        <dbReference type="Proteomes" id="UP000009168"/>
    </source>
</evidence>
<dbReference type="InterPro" id="IPR036859">
    <property type="entry name" value="CAP-Gly_dom_sf"/>
</dbReference>
<dbReference type="SMART" id="SM01052">
    <property type="entry name" value="CAP_GLY"/>
    <property type="match status" value="1"/>
</dbReference>
<keyword evidence="1" id="KW-0175">Coiled coil</keyword>
<evidence type="ECO:0000313" key="4">
    <source>
        <dbReference type="EMBL" id="EAR83783.2"/>
    </source>
</evidence>
<dbReference type="GeneID" id="7829607"/>
<dbReference type="eggNOG" id="KOG0971">
    <property type="taxonomic scope" value="Eukaryota"/>
</dbReference>
<feature type="region of interest" description="Disordered" evidence="2">
    <location>
        <begin position="149"/>
        <end position="176"/>
    </location>
</feature>
<protein>
    <submittedName>
        <fullName evidence="4">CAP-gly domain protein</fullName>
    </submittedName>
</protein>
<proteinExistence type="predicted"/>
<evidence type="ECO:0000256" key="2">
    <source>
        <dbReference type="SAM" id="MobiDB-lite"/>
    </source>
</evidence>
<dbReference type="Proteomes" id="UP000009168">
    <property type="component" value="Unassembled WGS sequence"/>
</dbReference>
<evidence type="ECO:0000256" key="1">
    <source>
        <dbReference type="SAM" id="Coils"/>
    </source>
</evidence>
<gene>
    <name evidence="4" type="ORF">TTHERM_00823400</name>
</gene>
<dbReference type="Gene3D" id="2.30.30.190">
    <property type="entry name" value="CAP Gly-rich-like domain"/>
    <property type="match status" value="1"/>
</dbReference>
<reference evidence="5" key="1">
    <citation type="journal article" date="2006" name="PLoS Biol.">
        <title>Macronuclear genome sequence of the ciliate Tetrahymena thermophila, a model eukaryote.</title>
        <authorList>
            <person name="Eisen J.A."/>
            <person name="Coyne R.S."/>
            <person name="Wu M."/>
            <person name="Wu D."/>
            <person name="Thiagarajan M."/>
            <person name="Wortman J.R."/>
            <person name="Badger J.H."/>
            <person name="Ren Q."/>
            <person name="Amedeo P."/>
            <person name="Jones K.M."/>
            <person name="Tallon L.J."/>
            <person name="Delcher A.L."/>
            <person name="Salzberg S.L."/>
            <person name="Silva J.C."/>
            <person name="Haas B.J."/>
            <person name="Majoros W.H."/>
            <person name="Farzad M."/>
            <person name="Carlton J.M."/>
            <person name="Smith R.K. Jr."/>
            <person name="Garg J."/>
            <person name="Pearlman R.E."/>
            <person name="Karrer K.M."/>
            <person name="Sun L."/>
            <person name="Manning G."/>
            <person name="Elde N.C."/>
            <person name="Turkewitz A.P."/>
            <person name="Asai D.J."/>
            <person name="Wilkes D.E."/>
            <person name="Wang Y."/>
            <person name="Cai H."/>
            <person name="Collins K."/>
            <person name="Stewart B.A."/>
            <person name="Lee S.R."/>
            <person name="Wilamowska K."/>
            <person name="Weinberg Z."/>
            <person name="Ruzzo W.L."/>
            <person name="Wloga D."/>
            <person name="Gaertig J."/>
            <person name="Frankel J."/>
            <person name="Tsao C.-C."/>
            <person name="Gorovsky M.A."/>
            <person name="Keeling P.J."/>
            <person name="Waller R.F."/>
            <person name="Patron N.J."/>
            <person name="Cherry J.M."/>
            <person name="Stover N.A."/>
            <person name="Krieger C.J."/>
            <person name="del Toro C."/>
            <person name="Ryder H.F."/>
            <person name="Williamson S.C."/>
            <person name="Barbeau R.A."/>
            <person name="Hamilton E.P."/>
            <person name="Orias E."/>
        </authorList>
    </citation>
    <scope>NUCLEOTIDE SEQUENCE [LARGE SCALE GENOMIC DNA]</scope>
    <source>
        <strain evidence="5">SB210</strain>
    </source>
</reference>
<dbReference type="RefSeq" id="XP_001031446.2">
    <property type="nucleotide sequence ID" value="XM_001031446.2"/>
</dbReference>
<feature type="compositionally biased region" description="Low complexity" evidence="2">
    <location>
        <begin position="154"/>
        <end position="176"/>
    </location>
</feature>
<dbReference type="AlphaFoldDB" id="I7LZF4"/>
<keyword evidence="5" id="KW-1185">Reference proteome</keyword>
<dbReference type="KEGG" id="tet:TTHERM_00823400"/>
<organism evidence="4 5">
    <name type="scientific">Tetrahymena thermophila (strain SB210)</name>
    <dbReference type="NCBI Taxonomy" id="312017"/>
    <lineage>
        <taxon>Eukaryota</taxon>
        <taxon>Sar</taxon>
        <taxon>Alveolata</taxon>
        <taxon>Ciliophora</taxon>
        <taxon>Intramacronucleata</taxon>
        <taxon>Oligohymenophorea</taxon>
        <taxon>Hymenostomatida</taxon>
        <taxon>Tetrahymenina</taxon>
        <taxon>Tetrahymenidae</taxon>
        <taxon>Tetrahymena</taxon>
    </lineage>
</organism>
<accession>I7LZF4</accession>